<evidence type="ECO:0000256" key="1">
    <source>
        <dbReference type="SAM" id="Phobius"/>
    </source>
</evidence>
<keyword evidence="1" id="KW-0472">Membrane</keyword>
<keyword evidence="1" id="KW-0812">Transmembrane</keyword>
<keyword evidence="1" id="KW-1133">Transmembrane helix</keyword>
<protein>
    <submittedName>
        <fullName evidence="3">Uncharacterized protein</fullName>
    </submittedName>
</protein>
<dbReference type="Proteomes" id="UP000023152">
    <property type="component" value="Unassembled WGS sequence"/>
</dbReference>
<sequence length="237" mass="27334">MKQCKLYHCCVLLFVILHTNKESNVIAEAYAGECVMSNVLFKLASLTNPPHKSLSKRNSFLGSVPLVLTHFFFFFKSNKQKKKIRKTNAKGSNTQDSCPKLPTSKQCYVSDKIKKQNKTKQNKTKQNKNKNKKCISMENLDRHTKMAKKLAVKSVKHGKRAKEDTCLKETRKRRKTNKQQAIDCGQVEAIKSGHESTVDYRYEQQRDQSHHSPKVKCCSFFVCLFCLNNIFIFFSLV</sequence>
<organism evidence="3 4">
    <name type="scientific">Reticulomyxa filosa</name>
    <dbReference type="NCBI Taxonomy" id="46433"/>
    <lineage>
        <taxon>Eukaryota</taxon>
        <taxon>Sar</taxon>
        <taxon>Rhizaria</taxon>
        <taxon>Retaria</taxon>
        <taxon>Foraminifera</taxon>
        <taxon>Monothalamids</taxon>
        <taxon>Reticulomyxidae</taxon>
        <taxon>Reticulomyxa</taxon>
    </lineage>
</organism>
<evidence type="ECO:0000313" key="3">
    <source>
        <dbReference type="EMBL" id="ETO19886.1"/>
    </source>
</evidence>
<name>X6N1H9_RETFI</name>
<keyword evidence="2" id="KW-0732">Signal</keyword>
<dbReference type="EMBL" id="ASPP01013191">
    <property type="protein sequence ID" value="ETO19886.1"/>
    <property type="molecule type" value="Genomic_DNA"/>
</dbReference>
<dbReference type="AlphaFoldDB" id="X6N1H9"/>
<keyword evidence="4" id="KW-1185">Reference proteome</keyword>
<comment type="caution">
    <text evidence="3">The sequence shown here is derived from an EMBL/GenBank/DDBJ whole genome shotgun (WGS) entry which is preliminary data.</text>
</comment>
<proteinExistence type="predicted"/>
<evidence type="ECO:0000256" key="2">
    <source>
        <dbReference type="SAM" id="SignalP"/>
    </source>
</evidence>
<gene>
    <name evidence="3" type="ORF">RFI_17341</name>
</gene>
<feature type="chain" id="PRO_5004975686" evidence="2">
    <location>
        <begin position="24"/>
        <end position="237"/>
    </location>
</feature>
<evidence type="ECO:0000313" key="4">
    <source>
        <dbReference type="Proteomes" id="UP000023152"/>
    </source>
</evidence>
<feature type="transmembrane region" description="Helical" evidence="1">
    <location>
        <begin position="215"/>
        <end position="236"/>
    </location>
</feature>
<reference evidence="3 4" key="1">
    <citation type="journal article" date="2013" name="Curr. Biol.">
        <title>The Genome of the Foraminiferan Reticulomyxa filosa.</title>
        <authorList>
            <person name="Glockner G."/>
            <person name="Hulsmann N."/>
            <person name="Schleicher M."/>
            <person name="Noegel A.A."/>
            <person name="Eichinger L."/>
            <person name="Gallinger C."/>
            <person name="Pawlowski J."/>
            <person name="Sierra R."/>
            <person name="Euteneuer U."/>
            <person name="Pillet L."/>
            <person name="Moustafa A."/>
            <person name="Platzer M."/>
            <person name="Groth M."/>
            <person name="Szafranski K."/>
            <person name="Schliwa M."/>
        </authorList>
    </citation>
    <scope>NUCLEOTIDE SEQUENCE [LARGE SCALE GENOMIC DNA]</scope>
</reference>
<accession>X6N1H9</accession>
<feature type="signal peptide" evidence="2">
    <location>
        <begin position="1"/>
        <end position="23"/>
    </location>
</feature>